<feature type="compositionally biased region" description="Polar residues" evidence="1">
    <location>
        <begin position="23"/>
        <end position="36"/>
    </location>
</feature>
<dbReference type="AlphaFoldDB" id="A0AAD6H2N6"/>
<dbReference type="Proteomes" id="UP001216150">
    <property type="component" value="Unassembled WGS sequence"/>
</dbReference>
<name>A0AAD6H2N6_9EURO</name>
<feature type="region of interest" description="Disordered" evidence="1">
    <location>
        <begin position="1"/>
        <end position="87"/>
    </location>
</feature>
<evidence type="ECO:0000313" key="2">
    <source>
        <dbReference type="EMBL" id="KAJ5599460.1"/>
    </source>
</evidence>
<comment type="caution">
    <text evidence="2">The sequence shown here is derived from an EMBL/GenBank/DDBJ whole genome shotgun (WGS) entry which is preliminary data.</text>
</comment>
<evidence type="ECO:0000313" key="3">
    <source>
        <dbReference type="Proteomes" id="UP001216150"/>
    </source>
</evidence>
<feature type="compositionally biased region" description="Polar residues" evidence="1">
    <location>
        <begin position="58"/>
        <end position="80"/>
    </location>
</feature>
<protein>
    <submittedName>
        <fullName evidence="2">Uncharacterized protein</fullName>
    </submittedName>
</protein>
<proteinExistence type="predicted"/>
<evidence type="ECO:0000256" key="1">
    <source>
        <dbReference type="SAM" id="MobiDB-lite"/>
    </source>
</evidence>
<feature type="compositionally biased region" description="Low complexity" evidence="1">
    <location>
        <begin position="9"/>
        <end position="22"/>
    </location>
</feature>
<sequence length="284" mass="32243">MTLRSHTRSAQTSTASPSSNSSMDQPQTPSRISSLGGSRHALALPTTPESYRPVTVSEAGSPNTSAAQQLPVTRASTPSQRRFRPRNVNPPARFVIWEDFPENQSQVFPPGHVYNDTRNDDKENVYVTVSDYESDHDQESQRLAAGVVQLRAGPFDVFGLPIDSFLLGHTMAQFSLDSDISSTLSTQPSIVETDARPTMQPRPSEEEETEIDWNGILPPAEFEEMERLNESVERGIAQRWRYDRHIPMRDTNVQGQRSHFLEARRITHFQRDQNRRRRSVERDL</sequence>
<reference evidence="2 3" key="1">
    <citation type="journal article" date="2023" name="IMA Fungus">
        <title>Comparative genomic study of the Penicillium genus elucidates a diverse pangenome and 15 lateral gene transfer events.</title>
        <authorList>
            <person name="Petersen C."/>
            <person name="Sorensen T."/>
            <person name="Nielsen M.R."/>
            <person name="Sondergaard T.E."/>
            <person name="Sorensen J.L."/>
            <person name="Fitzpatrick D.A."/>
            <person name="Frisvad J.C."/>
            <person name="Nielsen K.L."/>
        </authorList>
    </citation>
    <scope>NUCLEOTIDE SEQUENCE [LARGE SCALE GENOMIC DNA]</scope>
    <source>
        <strain evidence="2 3">IBT 29057</strain>
    </source>
</reference>
<keyword evidence="3" id="KW-1185">Reference proteome</keyword>
<organism evidence="2 3">
    <name type="scientific">Penicillium hetheringtonii</name>
    <dbReference type="NCBI Taxonomy" id="911720"/>
    <lineage>
        <taxon>Eukaryota</taxon>
        <taxon>Fungi</taxon>
        <taxon>Dikarya</taxon>
        <taxon>Ascomycota</taxon>
        <taxon>Pezizomycotina</taxon>
        <taxon>Eurotiomycetes</taxon>
        <taxon>Eurotiomycetidae</taxon>
        <taxon>Eurotiales</taxon>
        <taxon>Aspergillaceae</taxon>
        <taxon>Penicillium</taxon>
    </lineage>
</organism>
<dbReference type="EMBL" id="JAQJAC010000001">
    <property type="protein sequence ID" value="KAJ5599460.1"/>
    <property type="molecule type" value="Genomic_DNA"/>
</dbReference>
<accession>A0AAD6H2N6</accession>
<gene>
    <name evidence="2" type="ORF">N7450_000527</name>
</gene>